<organism evidence="1">
    <name type="scientific">Clostridium botulinum</name>
    <dbReference type="NCBI Taxonomy" id="1491"/>
    <lineage>
        <taxon>Bacteria</taxon>
        <taxon>Bacillati</taxon>
        <taxon>Bacillota</taxon>
        <taxon>Clostridia</taxon>
        <taxon>Eubacteriales</taxon>
        <taxon>Clostridiaceae</taxon>
        <taxon>Clostridium</taxon>
    </lineage>
</organism>
<reference evidence="1" key="1">
    <citation type="submission" date="2013-09" db="EMBL/GenBank/DDBJ databases">
        <title>Analysis of type B2 neurotoxin-encoding plasmid in Clostridium botulinum.</title>
        <authorList>
            <person name="Hosomi K."/>
            <person name="Sakaguchi Y."/>
            <person name="Gotoh K."/>
            <person name="Nakamura K."/>
            <person name="Kohda T."/>
            <person name="Mukamoto M."/>
            <person name="Iida T."/>
            <person name="Kozaki S."/>
        </authorList>
    </citation>
    <scope>NUCLEOTIDE SEQUENCE</scope>
    <source>
        <strain evidence="1">111</strain>
        <plasmid evidence="1">pCB111</plasmid>
    </source>
</reference>
<sequence>MKFSISTLAKNLLQENKGYEYLLTTIIYVPIAKMSLGIIKRKETELQLIEEMILKLININYNTVPDISNILGLDKEIIEFVLGNLHVKELVNILSGSAILSIKGREAINQLKSITNESDVLDDVYLNLLTGHILEDKPDKLTYRYSKLDNLLQHEVSPDIELIKYSISDIKNLFLYKQQTENIYNKGLVNNELISIESINDIFIAYLPIKIHIYKSINGDEIDIIPIKSDKKYYDEISDKMCNQILDKNKLKYIFKNRPKDETTLNLNCTELLELNKTKLQDLLCKYVIASTDEKILIENKIESLYYEPRFLLDNEYESIVNILCNSSSRIDLSTTNLNDIIYNDFIIQKLSAAAKQNKTVNIYFSPYNNYSNLIKKRSKSIPDLKKINFIKKDDININKIVFNKQNTIYTFTNELLVLGRKYVTKKKYYLNAKYNFNQSLL</sequence>
<dbReference type="EMBL" id="AB855771">
    <property type="protein sequence ID" value="BAP25659.1"/>
    <property type="molecule type" value="Genomic_DNA"/>
</dbReference>
<dbReference type="AlphaFoldDB" id="A0A077K2U7"/>
<proteinExistence type="predicted"/>
<name>A0A077K2U7_CLOBO</name>
<keyword evidence="1" id="KW-0614">Plasmid</keyword>
<protein>
    <submittedName>
        <fullName evidence="1">Uncharacterized protein</fullName>
    </submittedName>
</protein>
<geneLocation type="plasmid" evidence="1">
    <name>pCB111</name>
</geneLocation>
<dbReference type="RefSeq" id="WP_032072407.1">
    <property type="nucleotide sequence ID" value="NC_025146.1"/>
</dbReference>
<accession>A0A077K2U7</accession>
<evidence type="ECO:0000313" key="1">
    <source>
        <dbReference type="EMBL" id="BAP25659.1"/>
    </source>
</evidence>